<gene>
    <name evidence="2" type="ORF">BURPS1710A_A0026</name>
</gene>
<proteinExistence type="predicted"/>
<organism evidence="2">
    <name type="scientific">Burkholderia pseudomallei 1710a</name>
    <dbReference type="NCBI Taxonomy" id="320371"/>
    <lineage>
        <taxon>Bacteria</taxon>
        <taxon>Pseudomonadati</taxon>
        <taxon>Pseudomonadota</taxon>
        <taxon>Betaproteobacteria</taxon>
        <taxon>Burkholderiales</taxon>
        <taxon>Burkholderiaceae</taxon>
        <taxon>Burkholderia</taxon>
        <taxon>pseudomallei group</taxon>
    </lineage>
</organism>
<protein>
    <submittedName>
        <fullName evidence="2">Uncharacterized protein</fullName>
    </submittedName>
</protein>
<keyword evidence="1" id="KW-1133">Transmembrane helix</keyword>
<reference evidence="2" key="1">
    <citation type="submission" date="2009-05" db="EMBL/GenBank/DDBJ databases">
        <authorList>
            <person name="Harkins D.M."/>
            <person name="DeShazer D."/>
            <person name="Woods D.E."/>
            <person name="Brinkac L.M."/>
            <person name="Brown K.A."/>
            <person name="Hung G.C."/>
            <person name="Tuanyok A."/>
            <person name="Zhang B."/>
            <person name="Nierman W.C."/>
        </authorList>
    </citation>
    <scope>NUCLEOTIDE SEQUENCE [LARGE SCALE GENOMIC DNA]</scope>
    <source>
        <strain evidence="2">1710a</strain>
    </source>
</reference>
<evidence type="ECO:0000256" key="1">
    <source>
        <dbReference type="SAM" id="Phobius"/>
    </source>
</evidence>
<accession>A0A0E1VYV7</accession>
<keyword evidence="1" id="KW-0472">Membrane</keyword>
<dbReference type="Proteomes" id="UP000001812">
    <property type="component" value="Chromosome II"/>
</dbReference>
<keyword evidence="1" id="KW-0812">Transmembrane</keyword>
<dbReference type="HOGENOM" id="CLU_3266948_0_0_4"/>
<feature type="transmembrane region" description="Helical" evidence="1">
    <location>
        <begin position="12"/>
        <end position="33"/>
    </location>
</feature>
<dbReference type="AlphaFoldDB" id="A0A0E1VYV7"/>
<name>A0A0E1VYV7_BURPE</name>
<sequence length="41" mass="4569">MLSKSKCDENFVIAFLSMMAVAVTSVSQGFLIFGHLEIYKL</sequence>
<evidence type="ECO:0000313" key="2">
    <source>
        <dbReference type="EMBL" id="EET05236.1"/>
    </source>
</evidence>
<dbReference type="EMBL" id="CM000833">
    <property type="protein sequence ID" value="EET05236.1"/>
    <property type="molecule type" value="Genomic_DNA"/>
</dbReference>